<reference evidence="1 2" key="1">
    <citation type="journal article" date="2020" name="BMC Genomics">
        <title>Intraspecific diversification of the crop wild relative Brassica cretica Lam. using demographic model selection.</title>
        <authorList>
            <person name="Kioukis A."/>
            <person name="Michalopoulou V.A."/>
            <person name="Briers L."/>
            <person name="Pirintsos S."/>
            <person name="Studholme D.J."/>
            <person name="Pavlidis P."/>
            <person name="Sarris P.F."/>
        </authorList>
    </citation>
    <scope>NUCLEOTIDE SEQUENCE [LARGE SCALE GENOMIC DNA]</scope>
    <source>
        <strain evidence="2">cv. PFS-1207/04</strain>
    </source>
</reference>
<organism evidence="1 2">
    <name type="scientific">Brassica cretica</name>
    <name type="common">Mustard</name>
    <dbReference type="NCBI Taxonomy" id="69181"/>
    <lineage>
        <taxon>Eukaryota</taxon>
        <taxon>Viridiplantae</taxon>
        <taxon>Streptophyta</taxon>
        <taxon>Embryophyta</taxon>
        <taxon>Tracheophyta</taxon>
        <taxon>Spermatophyta</taxon>
        <taxon>Magnoliopsida</taxon>
        <taxon>eudicotyledons</taxon>
        <taxon>Gunneridae</taxon>
        <taxon>Pentapetalae</taxon>
        <taxon>rosids</taxon>
        <taxon>malvids</taxon>
        <taxon>Brassicales</taxon>
        <taxon>Brassicaceae</taxon>
        <taxon>Brassiceae</taxon>
        <taxon>Brassica</taxon>
    </lineage>
</organism>
<dbReference type="Proteomes" id="UP000266723">
    <property type="component" value="Unassembled WGS sequence"/>
</dbReference>
<comment type="caution">
    <text evidence="1">The sequence shown here is derived from an EMBL/GenBank/DDBJ whole genome shotgun (WGS) entry which is preliminary data.</text>
</comment>
<gene>
    <name evidence="1" type="ORF">DY000_02056746</name>
</gene>
<accession>A0ABQ7A9D2</accession>
<evidence type="ECO:0000313" key="1">
    <source>
        <dbReference type="EMBL" id="KAF3494304.1"/>
    </source>
</evidence>
<proteinExistence type="predicted"/>
<dbReference type="EMBL" id="QGKV02002055">
    <property type="protein sequence ID" value="KAF3494304.1"/>
    <property type="molecule type" value="Genomic_DNA"/>
</dbReference>
<name>A0ABQ7A9D2_BRACR</name>
<sequence>MDIAKVRKKREKLGIYVPRLARVSLSVEGIALGALAPWRQKLSLFRTKAAIFFWFIFEDKVLKFEGIEAEGKPRVNERQIFSLGFH</sequence>
<evidence type="ECO:0000313" key="2">
    <source>
        <dbReference type="Proteomes" id="UP000266723"/>
    </source>
</evidence>
<keyword evidence="2" id="KW-1185">Reference proteome</keyword>
<protein>
    <submittedName>
        <fullName evidence="1">Uncharacterized protein</fullName>
    </submittedName>
</protein>